<keyword evidence="7" id="KW-0175">Coiled coil</keyword>
<keyword evidence="4" id="KW-0963">Cytoplasm</keyword>
<comment type="similarity">
    <text evidence="2">Belongs to the nudC family.</text>
</comment>
<dbReference type="OrthoDB" id="416217at2759"/>
<evidence type="ECO:0000313" key="10">
    <source>
        <dbReference type="EMBL" id="KMZ79295.1"/>
    </source>
</evidence>
<evidence type="ECO:0000259" key="9">
    <source>
        <dbReference type="PROSITE" id="PS51203"/>
    </source>
</evidence>
<keyword evidence="5" id="KW-0597">Phosphoprotein</keyword>
<dbReference type="GO" id="GO:0051082">
    <property type="term" value="F:unfolded protein binding"/>
    <property type="evidence" value="ECO:0007669"/>
    <property type="project" value="TreeGrafter"/>
</dbReference>
<proteinExistence type="inferred from homology"/>
<dbReference type="PANTHER" id="PTHR12356:SF3">
    <property type="entry name" value="NUCLEAR MIGRATION PROTEIN NUDC"/>
    <property type="match status" value="1"/>
</dbReference>
<organism evidence="10 11">
    <name type="scientific">Plasmodium vivax India VII</name>
    <dbReference type="NCBI Taxonomy" id="1077284"/>
    <lineage>
        <taxon>Eukaryota</taxon>
        <taxon>Sar</taxon>
        <taxon>Alveolata</taxon>
        <taxon>Apicomplexa</taxon>
        <taxon>Aconoidasida</taxon>
        <taxon>Haemosporida</taxon>
        <taxon>Plasmodiidae</taxon>
        <taxon>Plasmodium</taxon>
        <taxon>Plasmodium (Plasmodium)</taxon>
    </lineage>
</organism>
<evidence type="ECO:0000256" key="4">
    <source>
        <dbReference type="ARBA" id="ARBA00022490"/>
    </source>
</evidence>
<dbReference type="EMBL" id="KQ234346">
    <property type="protein sequence ID" value="KMZ79295.1"/>
    <property type="molecule type" value="Genomic_DNA"/>
</dbReference>
<dbReference type="InterPro" id="IPR025934">
    <property type="entry name" value="NudC_N_dom"/>
</dbReference>
<feature type="coiled-coil region" evidence="7">
    <location>
        <begin position="64"/>
        <end position="91"/>
    </location>
</feature>
<dbReference type="PANTHER" id="PTHR12356">
    <property type="entry name" value="NUCLEAR MOVEMENT PROTEIN NUDC"/>
    <property type="match status" value="1"/>
</dbReference>
<evidence type="ECO:0000256" key="1">
    <source>
        <dbReference type="ARBA" id="ARBA00004496"/>
    </source>
</evidence>
<evidence type="ECO:0000256" key="5">
    <source>
        <dbReference type="ARBA" id="ARBA00022553"/>
    </source>
</evidence>
<dbReference type="PROSITE" id="PS51203">
    <property type="entry name" value="CS"/>
    <property type="match status" value="1"/>
</dbReference>
<protein>
    <recommendedName>
        <fullName evidence="3">Nuclear migration protein nudC</fullName>
    </recommendedName>
    <alternativeName>
        <fullName evidence="6">Nuclear distribution protein C homolog</fullName>
    </alternativeName>
</protein>
<dbReference type="GO" id="GO:0005737">
    <property type="term" value="C:cytoplasm"/>
    <property type="evidence" value="ECO:0007669"/>
    <property type="project" value="UniProtKB-SubCell"/>
</dbReference>
<feature type="compositionally biased region" description="Polar residues" evidence="8">
    <location>
        <begin position="113"/>
        <end position="129"/>
    </location>
</feature>
<feature type="region of interest" description="Disordered" evidence="8">
    <location>
        <begin position="154"/>
        <end position="209"/>
    </location>
</feature>
<name>A0A0J9S8L2_PLAVI</name>
<dbReference type="Gene3D" id="2.60.40.790">
    <property type="match status" value="1"/>
</dbReference>
<evidence type="ECO:0000256" key="8">
    <source>
        <dbReference type="SAM" id="MobiDB-lite"/>
    </source>
</evidence>
<reference evidence="10 11" key="1">
    <citation type="submission" date="2011-08" db="EMBL/GenBank/DDBJ databases">
        <title>The Genome Sequence of Plasmodium vivax India VII.</title>
        <authorList>
            <consortium name="The Broad Institute Genome Sequencing Platform"/>
            <consortium name="The Broad Institute Genome Sequencing Center for Infectious Disease"/>
            <person name="Neafsey D."/>
            <person name="Carlton J."/>
            <person name="Barnwell J."/>
            <person name="Collins W."/>
            <person name="Escalante A."/>
            <person name="Mullikin J."/>
            <person name="Saul A."/>
            <person name="Guigo R."/>
            <person name="Camara F."/>
            <person name="Young S.K."/>
            <person name="Zeng Q."/>
            <person name="Gargeya S."/>
            <person name="Fitzgerald M."/>
            <person name="Haas B."/>
            <person name="Abouelleil A."/>
            <person name="Alvarado L."/>
            <person name="Arachchi H.M."/>
            <person name="Berlin A."/>
            <person name="Brown A."/>
            <person name="Chapman S.B."/>
            <person name="Chen Z."/>
            <person name="Dunbar C."/>
            <person name="Freedman E."/>
            <person name="Gearin G."/>
            <person name="Gellesch M."/>
            <person name="Goldberg J."/>
            <person name="Griggs A."/>
            <person name="Gujja S."/>
            <person name="Heiman D."/>
            <person name="Howarth C."/>
            <person name="Larson L."/>
            <person name="Lui A."/>
            <person name="MacDonald P.J.P."/>
            <person name="Montmayeur A."/>
            <person name="Murphy C."/>
            <person name="Neiman D."/>
            <person name="Pearson M."/>
            <person name="Priest M."/>
            <person name="Roberts A."/>
            <person name="Saif S."/>
            <person name="Shea T."/>
            <person name="Shenoy N."/>
            <person name="Sisk P."/>
            <person name="Stolte C."/>
            <person name="Sykes S."/>
            <person name="Wortman J."/>
            <person name="Nusbaum C."/>
            <person name="Birren B."/>
        </authorList>
    </citation>
    <scope>NUCLEOTIDE SEQUENCE [LARGE SCALE GENOMIC DNA]</scope>
    <source>
        <strain evidence="10 11">India VII</strain>
    </source>
</reference>
<dbReference type="FunFam" id="2.60.40.790:FF:000001">
    <property type="entry name" value="Nuclear migration protein nudC"/>
    <property type="match status" value="1"/>
</dbReference>
<sequence>MDTDVVVNEKFDFIMLNIAKECGDINSLMNHFFSFLLRKTDFITNSKNVEQCEEIVLKTLRKYYRRKEEYLMKLKKEYEKMDEEKKKIYQRENTNGSSGRKDEMSEKKKNANLKMNHNVKNGTATSLDNTQEEKRVVEIDEDGKMGDEELAIHQHLPNGKGDSNKKKPISSPPAKGKAKNERKANLSEESDEDTNDEPPKGNGGQTEKYTWTQTINSLDMYINLEQKVKTKDIKLQITYKKLYVNVKNEVIIDGEFYKHIKPEDSIWTLEDNRVIHVCIEKLNGMEWWSTVIKGDSEIDVKKIVPENSRMEDLDAETRSVVEKMLYDQRQKAMNLPTSDEQKKFEIFEKFKKMHPEMDFSKANINYGSSNPNSMFFGR</sequence>
<gene>
    <name evidence="10" type="ORF">PVIIG_01769</name>
</gene>
<dbReference type="InterPro" id="IPR008978">
    <property type="entry name" value="HSP20-like_chaperone"/>
</dbReference>
<dbReference type="InterPro" id="IPR037898">
    <property type="entry name" value="NudC_fam"/>
</dbReference>
<dbReference type="CDD" id="cd06467">
    <property type="entry name" value="p23_NUDC_like"/>
    <property type="match status" value="1"/>
</dbReference>
<dbReference type="Pfam" id="PF04969">
    <property type="entry name" value="CS"/>
    <property type="match status" value="1"/>
</dbReference>
<comment type="subcellular location">
    <subcellularLocation>
        <location evidence="1">Cytoplasm</location>
    </subcellularLocation>
</comment>
<dbReference type="AlphaFoldDB" id="A0A0J9S8L2"/>
<evidence type="ECO:0000313" key="11">
    <source>
        <dbReference type="Proteomes" id="UP000053562"/>
    </source>
</evidence>
<accession>A0A0J9S8L2</accession>
<evidence type="ECO:0000256" key="3">
    <source>
        <dbReference type="ARBA" id="ARBA00017641"/>
    </source>
</evidence>
<evidence type="ECO:0000256" key="7">
    <source>
        <dbReference type="SAM" id="Coils"/>
    </source>
</evidence>
<dbReference type="InterPro" id="IPR007052">
    <property type="entry name" value="CS_dom"/>
</dbReference>
<dbReference type="Proteomes" id="UP000053562">
    <property type="component" value="Unassembled WGS sequence"/>
</dbReference>
<dbReference type="Pfam" id="PF14050">
    <property type="entry name" value="Nudc_N"/>
    <property type="match status" value="1"/>
</dbReference>
<dbReference type="GO" id="GO:0006457">
    <property type="term" value="P:protein folding"/>
    <property type="evidence" value="ECO:0007669"/>
    <property type="project" value="TreeGrafter"/>
</dbReference>
<evidence type="ECO:0000256" key="6">
    <source>
        <dbReference type="ARBA" id="ARBA00030427"/>
    </source>
</evidence>
<evidence type="ECO:0000256" key="2">
    <source>
        <dbReference type="ARBA" id="ARBA00010513"/>
    </source>
</evidence>
<dbReference type="SUPFAM" id="SSF49764">
    <property type="entry name" value="HSP20-like chaperones"/>
    <property type="match status" value="1"/>
</dbReference>
<feature type="domain" description="CS" evidence="9">
    <location>
        <begin position="204"/>
        <end position="292"/>
    </location>
</feature>
<feature type="region of interest" description="Disordered" evidence="8">
    <location>
        <begin position="111"/>
        <end position="134"/>
    </location>
</feature>